<dbReference type="EMBL" id="JAOPKB010000036">
    <property type="protein sequence ID" value="MCU4976018.1"/>
    <property type="molecule type" value="Genomic_DNA"/>
</dbReference>
<evidence type="ECO:0000313" key="2">
    <source>
        <dbReference type="Proteomes" id="UP001320972"/>
    </source>
</evidence>
<protein>
    <submittedName>
        <fullName evidence="1">Uncharacterized protein</fullName>
    </submittedName>
</protein>
<gene>
    <name evidence="1" type="ORF">OB955_25435</name>
</gene>
<evidence type="ECO:0000313" key="1">
    <source>
        <dbReference type="EMBL" id="MCU4976018.1"/>
    </source>
</evidence>
<organism evidence="1 2">
    <name type="scientific">Natronoglomus mannanivorans</name>
    <dbReference type="NCBI Taxonomy" id="2979990"/>
    <lineage>
        <taxon>Archaea</taxon>
        <taxon>Methanobacteriati</taxon>
        <taxon>Methanobacteriota</taxon>
        <taxon>Stenosarchaea group</taxon>
        <taxon>Halobacteria</taxon>
        <taxon>Halobacteriales</taxon>
        <taxon>Natrialbaceae</taxon>
        <taxon>Natronoglomus</taxon>
    </lineage>
</organism>
<accession>A0ABT2QM47</accession>
<proteinExistence type="predicted"/>
<sequence length="93" mass="10856">MPEPTVRQRIDIPEDEIKRESDEKLTVYEWYCSNCEEWIGWPKLDDSPAVICDDAAECPHSVDWEGDACGYVVCEWCHEPASDRTRTYDRNSL</sequence>
<reference evidence="1 2" key="1">
    <citation type="submission" date="2022-09" db="EMBL/GenBank/DDBJ databases">
        <title>Enrichment on poylsaccharides allowed isolation of novel metabolic and taxonomic groups of Haloarchaea.</title>
        <authorList>
            <person name="Sorokin D.Y."/>
            <person name="Elcheninov A.G."/>
            <person name="Khizhniak T.V."/>
            <person name="Kolganova T.V."/>
            <person name="Kublanov I.V."/>
        </authorList>
    </citation>
    <scope>NUCLEOTIDE SEQUENCE [LARGE SCALE GENOMIC DNA]</scope>
    <source>
        <strain evidence="1 2">AArc-m2/3/4</strain>
    </source>
</reference>
<name>A0ABT2QM47_9EURY</name>
<dbReference type="RefSeq" id="WP_338009530.1">
    <property type="nucleotide sequence ID" value="NZ_JAOPKB010000036.1"/>
</dbReference>
<keyword evidence="2" id="KW-1185">Reference proteome</keyword>
<dbReference type="Proteomes" id="UP001320972">
    <property type="component" value="Unassembled WGS sequence"/>
</dbReference>
<comment type="caution">
    <text evidence="1">The sequence shown here is derived from an EMBL/GenBank/DDBJ whole genome shotgun (WGS) entry which is preliminary data.</text>
</comment>